<feature type="region of interest" description="Disordered" evidence="1">
    <location>
        <begin position="29"/>
        <end position="59"/>
    </location>
</feature>
<dbReference type="PANTHER" id="PTHR33395">
    <property type="entry name" value="TRANSCRIPTASE, PUTATIVE-RELATED-RELATED"/>
    <property type="match status" value="1"/>
</dbReference>
<dbReference type="InterPro" id="IPR036691">
    <property type="entry name" value="Endo/exonu/phosph_ase_sf"/>
</dbReference>
<comment type="caution">
    <text evidence="2">The sequence shown here is derived from an EMBL/GenBank/DDBJ whole genome shotgun (WGS) entry which is preliminary data.</text>
</comment>
<reference evidence="2" key="1">
    <citation type="submission" date="2020-04" db="EMBL/GenBank/DDBJ databases">
        <authorList>
            <person name="Alioto T."/>
            <person name="Alioto T."/>
            <person name="Gomez Garrido J."/>
        </authorList>
    </citation>
    <scope>NUCLEOTIDE SEQUENCE</scope>
    <source>
        <strain evidence="2">A484AB</strain>
    </source>
</reference>
<accession>A0A6S7GXT7</accession>
<evidence type="ECO:0000256" key="1">
    <source>
        <dbReference type="SAM" id="MobiDB-lite"/>
    </source>
</evidence>
<dbReference type="PANTHER" id="PTHR33395:SF22">
    <property type="entry name" value="REVERSE TRANSCRIPTASE DOMAIN-CONTAINING PROTEIN"/>
    <property type="match status" value="1"/>
</dbReference>
<evidence type="ECO:0000313" key="2">
    <source>
        <dbReference type="EMBL" id="CAB3995069.1"/>
    </source>
</evidence>
<keyword evidence="3" id="KW-1185">Reference proteome</keyword>
<feature type="compositionally biased region" description="Polar residues" evidence="1">
    <location>
        <begin position="29"/>
        <end position="51"/>
    </location>
</feature>
<sequence>MRWFTLFEKQTQRSCLITPSLLSNSFSAFDNQSSPPATPSRGSNTVFASTPNPIPRSKRVKSKRHLKGMIINCNGLKGASRFTEFQALLDLHNPDVVLGTESKLHKDIPTCSVFPPNYTVYREDRNANGVFQAVKSDIVCEDCPKFVANCEILWSSVKFQNTKKLYLASYYRPPNSSSEALDELQKSINCVFYSTNNHPNIILGGDFKLTLETSTGNLSHQPELT</sequence>
<evidence type="ECO:0000313" key="3">
    <source>
        <dbReference type="Proteomes" id="UP001152795"/>
    </source>
</evidence>
<dbReference type="AlphaFoldDB" id="A0A6S7GXT7"/>
<dbReference type="Proteomes" id="UP001152795">
    <property type="component" value="Unassembled WGS sequence"/>
</dbReference>
<dbReference type="Gene3D" id="3.60.10.10">
    <property type="entry name" value="Endonuclease/exonuclease/phosphatase"/>
    <property type="match status" value="1"/>
</dbReference>
<dbReference type="OrthoDB" id="5987307at2759"/>
<dbReference type="GO" id="GO:0031012">
    <property type="term" value="C:extracellular matrix"/>
    <property type="evidence" value="ECO:0007669"/>
    <property type="project" value="TreeGrafter"/>
</dbReference>
<organism evidence="2 3">
    <name type="scientific">Paramuricea clavata</name>
    <name type="common">Red gorgonian</name>
    <name type="synonym">Violescent sea-whip</name>
    <dbReference type="NCBI Taxonomy" id="317549"/>
    <lineage>
        <taxon>Eukaryota</taxon>
        <taxon>Metazoa</taxon>
        <taxon>Cnidaria</taxon>
        <taxon>Anthozoa</taxon>
        <taxon>Octocorallia</taxon>
        <taxon>Malacalcyonacea</taxon>
        <taxon>Plexauridae</taxon>
        <taxon>Paramuricea</taxon>
    </lineage>
</organism>
<proteinExistence type="predicted"/>
<dbReference type="SUPFAM" id="SSF56219">
    <property type="entry name" value="DNase I-like"/>
    <property type="match status" value="1"/>
</dbReference>
<dbReference type="EMBL" id="CACRXK020002593">
    <property type="protein sequence ID" value="CAB3995069.1"/>
    <property type="molecule type" value="Genomic_DNA"/>
</dbReference>
<gene>
    <name evidence="2" type="ORF">PACLA_8A071614</name>
</gene>
<protein>
    <submittedName>
        <fullName evidence="2">Uncharacterized protein</fullName>
    </submittedName>
</protein>
<name>A0A6S7GXT7_PARCT</name>